<feature type="compositionally biased region" description="Polar residues" evidence="10">
    <location>
        <begin position="903"/>
        <end position="918"/>
    </location>
</feature>
<evidence type="ECO:0000256" key="10">
    <source>
        <dbReference type="SAM" id="MobiDB-lite"/>
    </source>
</evidence>
<evidence type="ECO:0000256" key="7">
    <source>
        <dbReference type="ARBA" id="ARBA00023125"/>
    </source>
</evidence>
<dbReference type="GO" id="GO:0006357">
    <property type="term" value="P:regulation of transcription by RNA polymerase II"/>
    <property type="evidence" value="ECO:0007669"/>
    <property type="project" value="TreeGrafter"/>
</dbReference>
<feature type="compositionally biased region" description="Low complexity" evidence="10">
    <location>
        <begin position="162"/>
        <end position="174"/>
    </location>
</feature>
<evidence type="ECO:0000256" key="1">
    <source>
        <dbReference type="ARBA" id="ARBA00004123"/>
    </source>
</evidence>
<comment type="subcellular location">
    <subcellularLocation>
        <location evidence="1">Nucleus</location>
    </subcellularLocation>
</comment>
<evidence type="ECO:0000256" key="4">
    <source>
        <dbReference type="ARBA" id="ARBA00022553"/>
    </source>
</evidence>
<keyword evidence="11" id="KW-1185">Reference proteome</keyword>
<feature type="compositionally biased region" description="Low complexity" evidence="10">
    <location>
        <begin position="120"/>
        <end position="137"/>
    </location>
</feature>
<keyword evidence="6" id="KW-0805">Transcription regulation</keyword>
<keyword evidence="4" id="KW-0597">Phosphoprotein</keyword>
<feature type="compositionally biased region" description="Polar residues" evidence="10">
    <location>
        <begin position="211"/>
        <end position="228"/>
    </location>
</feature>
<dbReference type="GO" id="GO:0008285">
    <property type="term" value="P:negative regulation of cell population proliferation"/>
    <property type="evidence" value="ECO:0007669"/>
    <property type="project" value="TreeGrafter"/>
</dbReference>
<dbReference type="GO" id="GO:0035097">
    <property type="term" value="C:histone methyltransferase complex"/>
    <property type="evidence" value="ECO:0007669"/>
    <property type="project" value="TreeGrafter"/>
</dbReference>
<protein>
    <recommendedName>
        <fullName evidence="2">Menin</fullName>
    </recommendedName>
</protein>
<feature type="region of interest" description="Disordered" evidence="10">
    <location>
        <begin position="809"/>
        <end position="918"/>
    </location>
</feature>
<accession>A0AA85JLC9</accession>
<keyword evidence="8" id="KW-0804">Transcription</keyword>
<feature type="compositionally biased region" description="Polar residues" evidence="10">
    <location>
        <begin position="817"/>
        <end position="850"/>
    </location>
</feature>
<evidence type="ECO:0000313" key="11">
    <source>
        <dbReference type="Proteomes" id="UP000050795"/>
    </source>
</evidence>
<keyword evidence="3" id="KW-0678">Repressor</keyword>
<evidence type="ECO:0000256" key="8">
    <source>
        <dbReference type="ARBA" id="ARBA00023163"/>
    </source>
</evidence>
<proteinExistence type="predicted"/>
<feature type="compositionally biased region" description="Polar residues" evidence="10">
    <location>
        <begin position="936"/>
        <end position="946"/>
    </location>
</feature>
<feature type="compositionally biased region" description="Basic and acidic residues" evidence="10">
    <location>
        <begin position="874"/>
        <end position="883"/>
    </location>
</feature>
<dbReference type="GO" id="GO:0045786">
    <property type="term" value="P:negative regulation of cell cycle"/>
    <property type="evidence" value="ECO:0007669"/>
    <property type="project" value="TreeGrafter"/>
</dbReference>
<dbReference type="GO" id="GO:0000785">
    <property type="term" value="C:chromatin"/>
    <property type="evidence" value="ECO:0007669"/>
    <property type="project" value="TreeGrafter"/>
</dbReference>
<dbReference type="PANTHER" id="PTHR12693">
    <property type="entry name" value="MENIN"/>
    <property type="match status" value="1"/>
</dbReference>
<dbReference type="WBParaSite" id="TREG1_29830.1">
    <property type="protein sequence ID" value="TREG1_29830.1"/>
    <property type="gene ID" value="TREG1_29830"/>
</dbReference>
<feature type="region of interest" description="Disordered" evidence="10">
    <location>
        <begin position="936"/>
        <end position="959"/>
    </location>
</feature>
<reference evidence="11" key="1">
    <citation type="submission" date="2022-06" db="EMBL/GenBank/DDBJ databases">
        <authorList>
            <person name="Berger JAMES D."/>
            <person name="Berger JAMES D."/>
        </authorList>
    </citation>
    <scope>NUCLEOTIDE SEQUENCE [LARGE SCALE GENOMIC DNA]</scope>
</reference>
<dbReference type="GO" id="GO:0003682">
    <property type="term" value="F:chromatin binding"/>
    <property type="evidence" value="ECO:0007669"/>
    <property type="project" value="TreeGrafter"/>
</dbReference>
<dbReference type="PANTHER" id="PTHR12693:SF3">
    <property type="entry name" value="MENIN"/>
    <property type="match status" value="1"/>
</dbReference>
<keyword evidence="7" id="KW-0238">DNA-binding</keyword>
<keyword evidence="9" id="KW-0539">Nucleus</keyword>
<feature type="compositionally biased region" description="Low complexity" evidence="10">
    <location>
        <begin position="1245"/>
        <end position="1265"/>
    </location>
</feature>
<organism evidence="11 12">
    <name type="scientific">Trichobilharzia regenti</name>
    <name type="common">Nasal bird schistosome</name>
    <dbReference type="NCBI Taxonomy" id="157069"/>
    <lineage>
        <taxon>Eukaryota</taxon>
        <taxon>Metazoa</taxon>
        <taxon>Spiralia</taxon>
        <taxon>Lophotrochozoa</taxon>
        <taxon>Platyhelminthes</taxon>
        <taxon>Trematoda</taxon>
        <taxon>Digenea</taxon>
        <taxon>Strigeidida</taxon>
        <taxon>Schistosomatoidea</taxon>
        <taxon>Schistosomatidae</taxon>
        <taxon>Trichobilharzia</taxon>
    </lineage>
</organism>
<dbReference type="Proteomes" id="UP000050795">
    <property type="component" value="Unassembled WGS sequence"/>
</dbReference>
<evidence type="ECO:0000256" key="9">
    <source>
        <dbReference type="ARBA" id="ARBA00023242"/>
    </source>
</evidence>
<dbReference type="GO" id="GO:0006325">
    <property type="term" value="P:chromatin organization"/>
    <property type="evidence" value="ECO:0007669"/>
    <property type="project" value="UniProtKB-KW"/>
</dbReference>
<dbReference type="Pfam" id="PF05053">
    <property type="entry name" value="Menin"/>
    <property type="match status" value="3"/>
</dbReference>
<feature type="region of interest" description="Disordered" evidence="10">
    <location>
        <begin position="1245"/>
        <end position="1274"/>
    </location>
</feature>
<evidence type="ECO:0000256" key="6">
    <source>
        <dbReference type="ARBA" id="ARBA00023015"/>
    </source>
</evidence>
<feature type="compositionally biased region" description="Polar residues" evidence="10">
    <location>
        <begin position="175"/>
        <end position="189"/>
    </location>
</feature>
<feature type="region of interest" description="Disordered" evidence="10">
    <location>
        <begin position="117"/>
        <end position="238"/>
    </location>
</feature>
<evidence type="ECO:0000256" key="2">
    <source>
        <dbReference type="ARBA" id="ARBA00021162"/>
    </source>
</evidence>
<evidence type="ECO:0000256" key="5">
    <source>
        <dbReference type="ARBA" id="ARBA00022853"/>
    </source>
</evidence>
<dbReference type="InterPro" id="IPR007747">
    <property type="entry name" value="Menin"/>
</dbReference>
<reference evidence="12" key="2">
    <citation type="submission" date="2023-11" db="UniProtKB">
        <authorList>
            <consortium name="WormBaseParasite"/>
        </authorList>
    </citation>
    <scope>IDENTIFICATION</scope>
</reference>
<dbReference type="CDD" id="cd14456">
    <property type="entry name" value="Menin"/>
    <property type="match status" value="1"/>
</dbReference>
<sequence length="1333" mass="147158">MTLRAGASNVTFRAWRRYFTLSSVDSVVELMREVFSSCGVVLSDEQMSMKCLKNNTINTLKTADGVDSSSSAKEPNLAFVSIVLGYIENHLTCSLPEEFDSLKLKNGLHHKVLQRRKELSSQNYSRSRSSSFTKSQSPLSVHLETSEEHLDSPSDNRELDSKSSSLSGSLSSSSFAQEITQNTSHTNESPVCRRRRTRQLGSSRRIRQRNESGVSDSTESTIESLHTNTPKDEPLQIITDMPVRKRRRFSDSTLPNSSFPCLTFDELERLYLNFYNLITTSPKLKPFVETSCLNNGTELKTPKSQSTSTTIKKYASRPLICAICEVLWSQMAVSRVKERLTHTQSVYSFLTTGILDSFGLAYTVVAACQLLGYSDVDLALSEDHGWVEFGPPESRQTADVASWVQESHTSTNSHSTEAFSSLHNDVLQQTEHLRTRKTPVEDECNPPPIRIPPLEHSWLYVNGYPVVCRPRIMAVAAAIAAIQPGASISAVTHAPTSEPFAYGMLSPNPSVSSGGDLITPTGLVRHLSSASVISMQLVTLKHRLLWLCFDAGCLSRYPLGLTNLGDLEDAFPTMGRLATFLNSSTLNTPTDLKCTENSIDQKRNSENSLNHSKVSSVVMNSHFNLSSDISSNYQLPETVSLALALYNGAVAVNQYYYANHHVYPYTCLAGCLYRHGDHRGALRYWAEATKVIGHYNHTSEDWEIYRELLEVATHSMPQMFRLASENSRYCSEGLIDTDPDGCLYQPDNILDDPRCLSYLLSFYDHLCLWEEGSPVPVLHVGWVDKLMVNLTRFTQRARRHLCLSVASDKEDNRSDTVHSPSLTHSTGRSSRWATESTDTTSETGVTSSVKRTTRRNRSNQIESTPNSSSTVVSVKDEQLKSNDDNVNNNIESVNGNVKHKSSDTITQTVKGSNSRSMRSSKVCNNITIEIPEERCNSNTTTRSNGELYSPHAKSALSSTNTNSTFDDIHFEADQASADTEEQDGSPSPLVDFPNNGDLLASLVEACDHRLLNPAFLWGVDPHSPFLPANIAPEEALNRLMTVIEGNKPASVLQNSSTKAVTAATPTRTMVHNIFPTPPNSGSFTEIMGTAVSEEANTIDAITVVPLSPAKLSQTTQISSNSEKSTDLHFPLSITKNESDSCILKTTEEETLFPDSFDTVDGITAAAVAVTADDFDLLADIPNELMDSVASLVVENQTVSPASNNPVDFFDLILESENKLHKTICNHRQGENEDIFNDNNNINNIDSNNNISNSNDINNNNNNSSSQSPSRPSRNHINKTMEELSVPLSLYSVKMASIIELLQAPRLNSSAIKLALTAQSQVCVRRSTINSAYF</sequence>
<dbReference type="GO" id="GO:0000403">
    <property type="term" value="F:Y-form DNA binding"/>
    <property type="evidence" value="ECO:0007669"/>
    <property type="project" value="TreeGrafter"/>
</dbReference>
<keyword evidence="5" id="KW-0156">Chromatin regulator</keyword>
<name>A0AA85JLC9_TRIRE</name>
<feature type="compositionally biased region" description="Low complexity" evidence="10">
    <location>
        <begin position="884"/>
        <end position="896"/>
    </location>
</feature>
<dbReference type="GO" id="GO:0000976">
    <property type="term" value="F:transcription cis-regulatory region binding"/>
    <property type="evidence" value="ECO:0007669"/>
    <property type="project" value="TreeGrafter"/>
</dbReference>
<feature type="compositionally biased region" description="Basic and acidic residues" evidence="10">
    <location>
        <begin position="144"/>
        <end position="161"/>
    </location>
</feature>
<evidence type="ECO:0000256" key="3">
    <source>
        <dbReference type="ARBA" id="ARBA00022491"/>
    </source>
</evidence>
<evidence type="ECO:0000313" key="12">
    <source>
        <dbReference type="WBParaSite" id="TREG1_29830.1"/>
    </source>
</evidence>